<protein>
    <recommendedName>
        <fullName evidence="3">ABC transporter domain-containing protein</fullName>
    </recommendedName>
</protein>
<dbReference type="Proteomes" id="UP000019260">
    <property type="component" value="Chromosome"/>
</dbReference>
<dbReference type="OrthoDB" id="9778870at2"/>
<dbReference type="AlphaFoldDB" id="W6ALJ6"/>
<dbReference type="PATRIC" id="fig|838561.3.peg.816"/>
<reference evidence="1 2" key="1">
    <citation type="submission" date="2013-09" db="EMBL/GenBank/DDBJ databases">
        <title>Complete genome sequence of Spiroplasma mirum suckling mouse cataract agent.</title>
        <authorList>
            <person name="Landry C.A."/>
            <person name="Bastian F.O."/>
            <person name="Thune R.L."/>
        </authorList>
    </citation>
    <scope>NUCLEOTIDE SEQUENCE [LARGE SCALE GENOMIC DNA]</scope>
    <source>
        <strain evidence="1 2">SMCA</strain>
    </source>
</reference>
<gene>
    <name evidence="1" type="ORF">P344_04290</name>
</gene>
<evidence type="ECO:0000313" key="1">
    <source>
        <dbReference type="EMBL" id="AHI58183.1"/>
    </source>
</evidence>
<dbReference type="STRING" id="838561.P344_04290"/>
<dbReference type="eggNOG" id="COG1131">
    <property type="taxonomic scope" value="Bacteria"/>
</dbReference>
<accession>W6ALJ6</accession>
<sequence>MLISHNPDEVEFLCDRLVILHEGRIYFDAKIKNVIDKYQGVAKRMDLYFEGGLK</sequence>
<proteinExistence type="predicted"/>
<name>W6ALJ6_9MOLU</name>
<organism evidence="1 2">
    <name type="scientific">Spiroplasma mirum ATCC 29335</name>
    <dbReference type="NCBI Taxonomy" id="838561"/>
    <lineage>
        <taxon>Bacteria</taxon>
        <taxon>Bacillati</taxon>
        <taxon>Mycoplasmatota</taxon>
        <taxon>Mollicutes</taxon>
        <taxon>Entomoplasmatales</taxon>
        <taxon>Spiroplasmataceae</taxon>
        <taxon>Spiroplasma</taxon>
    </lineage>
</organism>
<dbReference type="EMBL" id="CP006720">
    <property type="protein sequence ID" value="AHI58183.1"/>
    <property type="molecule type" value="Genomic_DNA"/>
</dbReference>
<dbReference type="InterPro" id="IPR027417">
    <property type="entry name" value="P-loop_NTPase"/>
</dbReference>
<dbReference type="SUPFAM" id="SSF52540">
    <property type="entry name" value="P-loop containing nucleoside triphosphate hydrolases"/>
    <property type="match status" value="1"/>
</dbReference>
<evidence type="ECO:0008006" key="3">
    <source>
        <dbReference type="Google" id="ProtNLM"/>
    </source>
</evidence>
<dbReference type="HOGENOM" id="CLU_3048143_0_0_14"/>
<keyword evidence="2" id="KW-1185">Reference proteome</keyword>
<evidence type="ECO:0000313" key="2">
    <source>
        <dbReference type="Proteomes" id="UP000019260"/>
    </source>
</evidence>
<dbReference type="Gene3D" id="3.40.50.300">
    <property type="entry name" value="P-loop containing nucleotide triphosphate hydrolases"/>
    <property type="match status" value="1"/>
</dbReference>
<dbReference type="KEGG" id="smia:P344_04290"/>
<dbReference type="RefSeq" id="WP_156028548.1">
    <property type="nucleotide sequence ID" value="NZ_CP002082.1"/>
</dbReference>